<organism evidence="1 2">
    <name type="scientific">Hyalomma asiaticum</name>
    <name type="common">Tick</name>
    <dbReference type="NCBI Taxonomy" id="266040"/>
    <lineage>
        <taxon>Eukaryota</taxon>
        <taxon>Metazoa</taxon>
        <taxon>Ecdysozoa</taxon>
        <taxon>Arthropoda</taxon>
        <taxon>Chelicerata</taxon>
        <taxon>Arachnida</taxon>
        <taxon>Acari</taxon>
        <taxon>Parasitiformes</taxon>
        <taxon>Ixodida</taxon>
        <taxon>Ixodoidea</taxon>
        <taxon>Ixodidae</taxon>
        <taxon>Hyalomminae</taxon>
        <taxon>Hyalomma</taxon>
    </lineage>
</organism>
<evidence type="ECO:0000313" key="1">
    <source>
        <dbReference type="EMBL" id="KAH6926185.1"/>
    </source>
</evidence>
<name>A0ACB7RUK8_HYAAI</name>
<accession>A0ACB7RUK8</accession>
<protein>
    <submittedName>
        <fullName evidence="1">Uncharacterized protein</fullName>
    </submittedName>
</protein>
<dbReference type="EMBL" id="CM023487">
    <property type="protein sequence ID" value="KAH6926185.1"/>
    <property type="molecule type" value="Genomic_DNA"/>
</dbReference>
<dbReference type="Proteomes" id="UP000821845">
    <property type="component" value="Chromosome 7"/>
</dbReference>
<sequence length="868" mass="99966">MNGELLIQIDDLVVNDFLREENVRAAMNYEPREDDVFIATYPKCGTTWTQYIVCNIFTRGNAPNNVTDFLLQAPYFDFMGADAPKKMPRPGALMTHLPFNMRRHSNKARYIYVARNPYDCAVSYYHYLLGHTPKTCSDISFETFVKAFVTGRVPYGDYFDHLLPWYEHRHDPNVLFFTYEDLKKDTAAWVLKIADFLGKQEYGDALRDDPKLFQRILDSCSLGNMRAVFDCSSAGVARESVLNQRNARSSAMQQIPYKYVDGHCVNAFYNDDLVRSALNYKAESGDVFIATYPKCGTTWVQFVVYGIFHDGCFPKDSLEFALASPYLEFLGAEAALRMPRPGAMKTHMPFHRVPYSKDAKYITVARNPFDVCVSFYYHTKQNTTYDVTGITFDDYFDNFVRGAVPFGDYFDHLLSWYEHRHDTNVLFLTYEGLKADTKTTIVKIADFLGSEYGNMLRTSDGLMKKLLEGSEFRNMQAIVDSGGSILNRLLDLPPERALKSLEVFRQSIRSPNKNEVRYLRKGIVGDWRNHFSEEQWRQQNEGKLTPPASREKRMQRVPYKHVDGYCVNTFFNDNLVRSALYYKPEPGDVFIATYPKCGTTWVQFIVHGIFNRGSFPKDSLEFMLASPFLEMLGAEAALKMPRPGAIKTHMPFDKVPYSKDAKYITVARNPFDVCVSFYYHTKEKPSYDVADMTFDDYFENFVRGAVSFGDYFDHLLSWYEHRDDPNVLFLTYEALKTDTKAQILKIADFLGSEYGSMVRGNEELMKKLLDGSDFKNMQAAVDSGDSILHRLLDLPPERALKSLEVFREPLKKRSASKGTVRFLRKGIVGDWRNHFSEDQVERMKMRISEKCGHTNVMSLWDGCGLPHK</sequence>
<reference evidence="1" key="1">
    <citation type="submission" date="2020-05" db="EMBL/GenBank/DDBJ databases">
        <title>Large-scale comparative analyses of tick genomes elucidate their genetic diversity and vector capacities.</title>
        <authorList>
            <person name="Jia N."/>
            <person name="Wang J."/>
            <person name="Shi W."/>
            <person name="Du L."/>
            <person name="Sun Y."/>
            <person name="Zhan W."/>
            <person name="Jiang J."/>
            <person name="Wang Q."/>
            <person name="Zhang B."/>
            <person name="Ji P."/>
            <person name="Sakyi L.B."/>
            <person name="Cui X."/>
            <person name="Yuan T."/>
            <person name="Jiang B."/>
            <person name="Yang W."/>
            <person name="Lam T.T.-Y."/>
            <person name="Chang Q."/>
            <person name="Ding S."/>
            <person name="Wang X."/>
            <person name="Zhu J."/>
            <person name="Ruan X."/>
            <person name="Zhao L."/>
            <person name="Wei J."/>
            <person name="Que T."/>
            <person name="Du C."/>
            <person name="Cheng J."/>
            <person name="Dai P."/>
            <person name="Han X."/>
            <person name="Huang E."/>
            <person name="Gao Y."/>
            <person name="Liu J."/>
            <person name="Shao H."/>
            <person name="Ye R."/>
            <person name="Li L."/>
            <person name="Wei W."/>
            <person name="Wang X."/>
            <person name="Wang C."/>
            <person name="Yang T."/>
            <person name="Huo Q."/>
            <person name="Li W."/>
            <person name="Guo W."/>
            <person name="Chen H."/>
            <person name="Zhou L."/>
            <person name="Ni X."/>
            <person name="Tian J."/>
            <person name="Zhou Y."/>
            <person name="Sheng Y."/>
            <person name="Liu T."/>
            <person name="Pan Y."/>
            <person name="Xia L."/>
            <person name="Li J."/>
            <person name="Zhao F."/>
            <person name="Cao W."/>
        </authorList>
    </citation>
    <scope>NUCLEOTIDE SEQUENCE</scope>
    <source>
        <strain evidence="1">Hyas-2018</strain>
    </source>
</reference>
<keyword evidence="2" id="KW-1185">Reference proteome</keyword>
<evidence type="ECO:0000313" key="2">
    <source>
        <dbReference type="Proteomes" id="UP000821845"/>
    </source>
</evidence>
<proteinExistence type="predicted"/>
<gene>
    <name evidence="1" type="ORF">HPB50_015797</name>
</gene>
<comment type="caution">
    <text evidence="1">The sequence shown here is derived from an EMBL/GenBank/DDBJ whole genome shotgun (WGS) entry which is preliminary data.</text>
</comment>